<evidence type="ECO:0000256" key="2">
    <source>
        <dbReference type="SAM" id="Phobius"/>
    </source>
</evidence>
<dbReference type="EMBL" id="JADILX010000026">
    <property type="protein sequence ID" value="MBO8485089.1"/>
    <property type="molecule type" value="Genomic_DNA"/>
</dbReference>
<reference evidence="3" key="1">
    <citation type="submission" date="2020-10" db="EMBL/GenBank/DDBJ databases">
        <authorList>
            <person name="Gilroy R."/>
        </authorList>
    </citation>
    <scope>NUCLEOTIDE SEQUENCE</scope>
    <source>
        <strain evidence="3">B2-16538</strain>
    </source>
</reference>
<sequence>MFYLILTMFIGMAAGFLMRRVKALAHIGKAISITIYVMLFFLGVKIGQDKNILANLSSLGMQAMLLALAGATGSILFAALLYKSVFRAYAEADASIIPGSSIAPGSSGKERRLNAEKEDSLNAGKKEGRKTEKEDSLNAGKEGGSPVRNFRE</sequence>
<gene>
    <name evidence="3" type="ORF">IAB78_01515</name>
</gene>
<name>A0A9D9NRI2_9BACT</name>
<evidence type="ECO:0000313" key="3">
    <source>
        <dbReference type="EMBL" id="MBO8485089.1"/>
    </source>
</evidence>
<dbReference type="AlphaFoldDB" id="A0A9D9NRI2"/>
<feature type="compositionally biased region" description="Basic and acidic residues" evidence="1">
    <location>
        <begin position="108"/>
        <end position="136"/>
    </location>
</feature>
<accession>A0A9D9NRI2</accession>
<keyword evidence="2" id="KW-0472">Membrane</keyword>
<dbReference type="Pfam" id="PF03956">
    <property type="entry name" value="Lys_export"/>
    <property type="match status" value="1"/>
</dbReference>
<comment type="caution">
    <text evidence="3">The sequence shown here is derived from an EMBL/GenBank/DDBJ whole genome shotgun (WGS) entry which is preliminary data.</text>
</comment>
<evidence type="ECO:0000256" key="1">
    <source>
        <dbReference type="SAM" id="MobiDB-lite"/>
    </source>
</evidence>
<organism evidence="3 4">
    <name type="scientific">Candidatus Cryptobacteroides excrementavium</name>
    <dbReference type="NCBI Taxonomy" id="2840759"/>
    <lineage>
        <taxon>Bacteria</taxon>
        <taxon>Pseudomonadati</taxon>
        <taxon>Bacteroidota</taxon>
        <taxon>Bacteroidia</taxon>
        <taxon>Bacteroidales</taxon>
        <taxon>Candidatus Cryptobacteroides</taxon>
    </lineage>
</organism>
<proteinExistence type="predicted"/>
<keyword evidence="2" id="KW-1133">Transmembrane helix</keyword>
<dbReference type="GO" id="GO:0015661">
    <property type="term" value="F:L-lysine efflux transmembrane transporter activity"/>
    <property type="evidence" value="ECO:0007669"/>
    <property type="project" value="InterPro"/>
</dbReference>
<reference evidence="3" key="2">
    <citation type="journal article" date="2021" name="PeerJ">
        <title>Extensive microbial diversity within the chicken gut microbiome revealed by metagenomics and culture.</title>
        <authorList>
            <person name="Gilroy R."/>
            <person name="Ravi A."/>
            <person name="Getino M."/>
            <person name="Pursley I."/>
            <person name="Horton D.L."/>
            <person name="Alikhan N.F."/>
            <person name="Baker D."/>
            <person name="Gharbi K."/>
            <person name="Hall N."/>
            <person name="Watson M."/>
            <person name="Adriaenssens E.M."/>
            <person name="Foster-Nyarko E."/>
            <person name="Jarju S."/>
            <person name="Secka A."/>
            <person name="Antonio M."/>
            <person name="Oren A."/>
            <person name="Chaudhuri R.R."/>
            <person name="La Ragione R."/>
            <person name="Hildebrand F."/>
            <person name="Pallen M.J."/>
        </authorList>
    </citation>
    <scope>NUCLEOTIDE SEQUENCE</scope>
    <source>
        <strain evidence="3">B2-16538</strain>
    </source>
</reference>
<feature type="transmembrane region" description="Helical" evidence="2">
    <location>
        <begin position="23"/>
        <end position="42"/>
    </location>
</feature>
<dbReference type="Proteomes" id="UP000823750">
    <property type="component" value="Unassembled WGS sequence"/>
</dbReference>
<feature type="region of interest" description="Disordered" evidence="1">
    <location>
        <begin position="97"/>
        <end position="152"/>
    </location>
</feature>
<keyword evidence="2" id="KW-0812">Transmembrane</keyword>
<evidence type="ECO:0000313" key="4">
    <source>
        <dbReference type="Proteomes" id="UP000823750"/>
    </source>
</evidence>
<dbReference type="InterPro" id="IPR005642">
    <property type="entry name" value="LysO"/>
</dbReference>
<feature type="transmembrane region" description="Helical" evidence="2">
    <location>
        <begin position="63"/>
        <end position="82"/>
    </location>
</feature>
<feature type="compositionally biased region" description="Low complexity" evidence="1">
    <location>
        <begin position="97"/>
        <end position="107"/>
    </location>
</feature>
<protein>
    <submittedName>
        <fullName evidence="3">LysO family transporter</fullName>
    </submittedName>
</protein>